<dbReference type="InterPro" id="IPR000847">
    <property type="entry name" value="LysR_HTH_N"/>
</dbReference>
<dbReference type="Pfam" id="PF03466">
    <property type="entry name" value="LysR_substrate"/>
    <property type="match status" value="1"/>
</dbReference>
<keyword evidence="3" id="KW-0238">DNA-binding</keyword>
<evidence type="ECO:0000256" key="1">
    <source>
        <dbReference type="ARBA" id="ARBA00009437"/>
    </source>
</evidence>
<dbReference type="InterPro" id="IPR036390">
    <property type="entry name" value="WH_DNA-bd_sf"/>
</dbReference>
<keyword evidence="7" id="KW-1185">Reference proteome</keyword>
<evidence type="ECO:0000256" key="4">
    <source>
        <dbReference type="ARBA" id="ARBA00023163"/>
    </source>
</evidence>
<dbReference type="EMBL" id="JBHSPH010000002">
    <property type="protein sequence ID" value="MFC5862130.1"/>
    <property type="molecule type" value="Genomic_DNA"/>
</dbReference>
<evidence type="ECO:0000313" key="7">
    <source>
        <dbReference type="Proteomes" id="UP001596091"/>
    </source>
</evidence>
<dbReference type="PROSITE" id="PS50931">
    <property type="entry name" value="HTH_LYSR"/>
    <property type="match status" value="1"/>
</dbReference>
<keyword evidence="2" id="KW-0805">Transcription regulation</keyword>
<dbReference type="InterPro" id="IPR036388">
    <property type="entry name" value="WH-like_DNA-bd_sf"/>
</dbReference>
<keyword evidence="4" id="KW-0804">Transcription</keyword>
<proteinExistence type="inferred from homology"/>
<comment type="similarity">
    <text evidence="1">Belongs to the LysR transcriptional regulatory family.</text>
</comment>
<organism evidence="6 7">
    <name type="scientific">Acidicapsa dinghuensis</name>
    <dbReference type="NCBI Taxonomy" id="2218256"/>
    <lineage>
        <taxon>Bacteria</taxon>
        <taxon>Pseudomonadati</taxon>
        <taxon>Acidobacteriota</taxon>
        <taxon>Terriglobia</taxon>
        <taxon>Terriglobales</taxon>
        <taxon>Acidobacteriaceae</taxon>
        <taxon>Acidicapsa</taxon>
    </lineage>
</organism>
<evidence type="ECO:0000256" key="3">
    <source>
        <dbReference type="ARBA" id="ARBA00023125"/>
    </source>
</evidence>
<evidence type="ECO:0000313" key="6">
    <source>
        <dbReference type="EMBL" id="MFC5862130.1"/>
    </source>
</evidence>
<dbReference type="Gene3D" id="1.10.10.10">
    <property type="entry name" value="Winged helix-like DNA-binding domain superfamily/Winged helix DNA-binding domain"/>
    <property type="match status" value="1"/>
</dbReference>
<evidence type="ECO:0000256" key="2">
    <source>
        <dbReference type="ARBA" id="ARBA00023015"/>
    </source>
</evidence>
<name>A0ABW1EDK9_9BACT</name>
<evidence type="ECO:0000259" key="5">
    <source>
        <dbReference type="PROSITE" id="PS50931"/>
    </source>
</evidence>
<dbReference type="RefSeq" id="WP_263338290.1">
    <property type="nucleotide sequence ID" value="NZ_JAGSYH010000004.1"/>
</dbReference>
<reference evidence="7" key="1">
    <citation type="journal article" date="2019" name="Int. J. Syst. Evol. Microbiol.">
        <title>The Global Catalogue of Microorganisms (GCM) 10K type strain sequencing project: providing services to taxonomists for standard genome sequencing and annotation.</title>
        <authorList>
            <consortium name="The Broad Institute Genomics Platform"/>
            <consortium name="The Broad Institute Genome Sequencing Center for Infectious Disease"/>
            <person name="Wu L."/>
            <person name="Ma J."/>
        </authorList>
    </citation>
    <scope>NUCLEOTIDE SEQUENCE [LARGE SCALE GENOMIC DNA]</scope>
    <source>
        <strain evidence="7">JCM 4087</strain>
    </source>
</reference>
<dbReference type="PANTHER" id="PTHR30126">
    <property type="entry name" value="HTH-TYPE TRANSCRIPTIONAL REGULATOR"/>
    <property type="match status" value="1"/>
</dbReference>
<dbReference type="InterPro" id="IPR005119">
    <property type="entry name" value="LysR_subst-bd"/>
</dbReference>
<dbReference type="Gene3D" id="3.40.190.10">
    <property type="entry name" value="Periplasmic binding protein-like II"/>
    <property type="match status" value="2"/>
</dbReference>
<dbReference type="SUPFAM" id="SSF46785">
    <property type="entry name" value="Winged helix' DNA-binding domain"/>
    <property type="match status" value="1"/>
</dbReference>
<dbReference type="SUPFAM" id="SSF53850">
    <property type="entry name" value="Periplasmic binding protein-like II"/>
    <property type="match status" value="1"/>
</dbReference>
<protein>
    <submittedName>
        <fullName evidence="6">LysR family transcriptional regulator</fullName>
    </submittedName>
</protein>
<dbReference type="Proteomes" id="UP001596091">
    <property type="component" value="Unassembled WGS sequence"/>
</dbReference>
<dbReference type="PANTHER" id="PTHR30126:SF39">
    <property type="entry name" value="HTH-TYPE TRANSCRIPTIONAL REGULATOR CYSL"/>
    <property type="match status" value="1"/>
</dbReference>
<accession>A0ABW1EDK9</accession>
<comment type="caution">
    <text evidence="6">The sequence shown here is derived from an EMBL/GenBank/DDBJ whole genome shotgun (WGS) entry which is preliminary data.</text>
</comment>
<sequence length="319" mass="34863">MLDDLHALVEFAQAGSIAGAADRLFRTPSAITRQLQRLEAELGAELLDRSVKPPRLNSLGSRILEQARDLLRRTEAIKSVASRDAEPHGLLRIGLAHALAEGTLIKPIRALTEKYPKVQLRLLSALTGELFQRLLAGELDVAVVFLPEGKTAPSPLVTNIIANDRMEIVQSAAGVIHGDWESLSRAPWVLNPSGCLLRASLIDQMERAGFTPIVAAEIHYNIHLQLALIQSGYGVGLLPARFIARKNCRDTVEVLRPPSFDLRLSVAIARIAQLGALEKAVELLEDGTRHLFEPAKTTKAISASRKRVLASRPTSRPHK</sequence>
<gene>
    <name evidence="6" type="ORF">ACFPT7_07490</name>
</gene>
<feature type="domain" description="HTH lysR-type" evidence="5">
    <location>
        <begin position="1"/>
        <end position="57"/>
    </location>
</feature>
<dbReference type="Pfam" id="PF00126">
    <property type="entry name" value="HTH_1"/>
    <property type="match status" value="1"/>
</dbReference>
<dbReference type="CDD" id="cd05466">
    <property type="entry name" value="PBP2_LTTR_substrate"/>
    <property type="match status" value="1"/>
</dbReference>